<dbReference type="Proteomes" id="UP000325598">
    <property type="component" value="Unassembled WGS sequence"/>
</dbReference>
<dbReference type="EMBL" id="BLAG01000005">
    <property type="protein sequence ID" value="GES28818.1"/>
    <property type="molecule type" value="Genomic_DNA"/>
</dbReference>
<dbReference type="AlphaFoldDB" id="A0A5J4LDV4"/>
<comment type="caution">
    <text evidence="2">The sequence shown here is derived from an EMBL/GenBank/DDBJ whole genome shotgun (WGS) entry which is preliminary data.</text>
</comment>
<evidence type="ECO:0000256" key="1">
    <source>
        <dbReference type="SAM" id="MobiDB-lite"/>
    </source>
</evidence>
<feature type="compositionally biased region" description="Basic and acidic residues" evidence="1">
    <location>
        <begin position="63"/>
        <end position="73"/>
    </location>
</feature>
<evidence type="ECO:0000313" key="2">
    <source>
        <dbReference type="EMBL" id="GES28818.1"/>
    </source>
</evidence>
<sequence>MEGALHAWEDAAARDRRPVVRRGAELQKRALEDHATAVSRTPLERYVGSAREDSGCGRPWRRKVTDQDPRTEGDDGAGDGERPASWSGK</sequence>
<evidence type="ECO:0000313" key="3">
    <source>
        <dbReference type="Proteomes" id="UP000325598"/>
    </source>
</evidence>
<reference evidence="2 3" key="1">
    <citation type="submission" date="2019-10" db="EMBL/GenBank/DDBJ databases">
        <title>Whole genome shotgun sequence of Streptomyces angustmyceticus NBRC 3934.</title>
        <authorList>
            <person name="Hosoyama A."/>
            <person name="Ichikawa N."/>
            <person name="Kimura A."/>
            <person name="Kitahashi Y."/>
            <person name="Komaki H."/>
            <person name="Uohara A."/>
        </authorList>
    </citation>
    <scope>NUCLEOTIDE SEQUENCE [LARGE SCALE GENOMIC DNA]</scope>
    <source>
        <strain evidence="2 3">NBRC 3934</strain>
    </source>
</reference>
<feature type="region of interest" description="Disordered" evidence="1">
    <location>
        <begin position="42"/>
        <end position="89"/>
    </location>
</feature>
<gene>
    <name evidence="2" type="ORF">San01_13050</name>
</gene>
<keyword evidence="3" id="KW-1185">Reference proteome</keyword>
<proteinExistence type="predicted"/>
<accession>A0A5J4LDV4</accession>
<protein>
    <submittedName>
        <fullName evidence="2">Uncharacterized protein</fullName>
    </submittedName>
</protein>
<organism evidence="2 3">
    <name type="scientific">Streptomyces angustmyceticus</name>
    <dbReference type="NCBI Taxonomy" id="285578"/>
    <lineage>
        <taxon>Bacteria</taxon>
        <taxon>Bacillati</taxon>
        <taxon>Actinomycetota</taxon>
        <taxon>Actinomycetes</taxon>
        <taxon>Kitasatosporales</taxon>
        <taxon>Streptomycetaceae</taxon>
        <taxon>Streptomyces</taxon>
    </lineage>
</organism>
<name>A0A5J4LDV4_9ACTN</name>